<name>A0A9P9JBB8_9HYPO</name>
<dbReference type="EMBL" id="JAGMUV010000006">
    <property type="protein sequence ID" value="KAH7153295.1"/>
    <property type="molecule type" value="Genomic_DNA"/>
</dbReference>
<dbReference type="AlphaFoldDB" id="A0A9P9JBB8"/>
<organism evidence="2 3">
    <name type="scientific">Dactylonectria macrodidyma</name>
    <dbReference type="NCBI Taxonomy" id="307937"/>
    <lineage>
        <taxon>Eukaryota</taxon>
        <taxon>Fungi</taxon>
        <taxon>Dikarya</taxon>
        <taxon>Ascomycota</taxon>
        <taxon>Pezizomycotina</taxon>
        <taxon>Sordariomycetes</taxon>
        <taxon>Hypocreomycetidae</taxon>
        <taxon>Hypocreales</taxon>
        <taxon>Nectriaceae</taxon>
        <taxon>Dactylonectria</taxon>
    </lineage>
</organism>
<dbReference type="SUPFAM" id="SSF51735">
    <property type="entry name" value="NAD(P)-binding Rossmann-fold domains"/>
    <property type="match status" value="1"/>
</dbReference>
<dbReference type="InterPro" id="IPR013154">
    <property type="entry name" value="ADH-like_N"/>
</dbReference>
<sequence length="379" mass="41056">MVAFLTSILPFGNRATPMSLPKVNKQWTTAQNGLDKLQSSEAEVPVPKDGEVLVKVLAVSLNYRDTEVVMGLYNHHSTIQDTEQLVPCSDMCGVVVDGDSSKLKIGTRVMSIFNQSHLTGQVTEADMATGLGLPLPGVLTEYRCFPAESLVLVPEYMTDEEAACLPIASVTAWMCINGMRPLGQPSDGSKKETVLLQGTGGVSVAGLQIAKAAGLKAIITSSSDEKLERAKKDLGADFGINYQTHWEWPEPVLKETNGAGVDIIFETGGARTLRKSFQCVSFGGLINCVGYLSGKEDEDAPGAKQLNINVLALRRNVTLKGILNGPKDRFEEMVQFYTKHKIRPVVSRVFKMDEASDAFNFLSSGEHFGKVVIKVAADK</sequence>
<evidence type="ECO:0000313" key="2">
    <source>
        <dbReference type="EMBL" id="KAH7153295.1"/>
    </source>
</evidence>
<evidence type="ECO:0000313" key="3">
    <source>
        <dbReference type="Proteomes" id="UP000738349"/>
    </source>
</evidence>
<accession>A0A9P9JBB8</accession>
<dbReference type="SMART" id="SM00829">
    <property type="entry name" value="PKS_ER"/>
    <property type="match status" value="1"/>
</dbReference>
<dbReference type="Gene3D" id="3.40.50.720">
    <property type="entry name" value="NAD(P)-binding Rossmann-like Domain"/>
    <property type="match status" value="1"/>
</dbReference>
<dbReference type="InterPro" id="IPR036291">
    <property type="entry name" value="NAD(P)-bd_dom_sf"/>
</dbReference>
<dbReference type="InterPro" id="IPR011032">
    <property type="entry name" value="GroES-like_sf"/>
</dbReference>
<dbReference type="Pfam" id="PF08240">
    <property type="entry name" value="ADH_N"/>
    <property type="match status" value="1"/>
</dbReference>
<dbReference type="InterPro" id="IPR020843">
    <property type="entry name" value="ER"/>
</dbReference>
<comment type="caution">
    <text evidence="2">The sequence shown here is derived from an EMBL/GenBank/DDBJ whole genome shotgun (WGS) entry which is preliminary data.</text>
</comment>
<dbReference type="InterPro" id="IPR013149">
    <property type="entry name" value="ADH-like_C"/>
</dbReference>
<dbReference type="PANTHER" id="PTHR45033:SF1">
    <property type="entry name" value="OXIDOREDUCTASE (EUROFUNG)"/>
    <property type="match status" value="1"/>
</dbReference>
<proteinExistence type="predicted"/>
<dbReference type="OrthoDB" id="3509362at2759"/>
<gene>
    <name evidence="2" type="ORF">EDB81DRAFT_452611</name>
</gene>
<dbReference type="GO" id="GO:0016491">
    <property type="term" value="F:oxidoreductase activity"/>
    <property type="evidence" value="ECO:0007669"/>
    <property type="project" value="InterPro"/>
</dbReference>
<feature type="domain" description="Enoyl reductase (ER)" evidence="1">
    <location>
        <begin position="33"/>
        <end position="373"/>
    </location>
</feature>
<dbReference type="SUPFAM" id="SSF50129">
    <property type="entry name" value="GroES-like"/>
    <property type="match status" value="1"/>
</dbReference>
<dbReference type="InterPro" id="IPR052711">
    <property type="entry name" value="Zinc_ADH-like"/>
</dbReference>
<dbReference type="Gene3D" id="3.90.180.10">
    <property type="entry name" value="Medium-chain alcohol dehydrogenases, catalytic domain"/>
    <property type="match status" value="1"/>
</dbReference>
<dbReference type="CDD" id="cd08276">
    <property type="entry name" value="MDR7"/>
    <property type="match status" value="1"/>
</dbReference>
<protein>
    <recommendedName>
        <fullName evidence="1">Enoyl reductase (ER) domain-containing protein</fullName>
    </recommendedName>
</protein>
<evidence type="ECO:0000259" key="1">
    <source>
        <dbReference type="SMART" id="SM00829"/>
    </source>
</evidence>
<dbReference type="Proteomes" id="UP000738349">
    <property type="component" value="Unassembled WGS sequence"/>
</dbReference>
<dbReference type="Pfam" id="PF00107">
    <property type="entry name" value="ADH_zinc_N"/>
    <property type="match status" value="1"/>
</dbReference>
<dbReference type="PANTHER" id="PTHR45033">
    <property type="match status" value="1"/>
</dbReference>
<keyword evidence="3" id="KW-1185">Reference proteome</keyword>
<reference evidence="2" key="1">
    <citation type="journal article" date="2021" name="Nat. Commun.">
        <title>Genetic determinants of endophytism in the Arabidopsis root mycobiome.</title>
        <authorList>
            <person name="Mesny F."/>
            <person name="Miyauchi S."/>
            <person name="Thiergart T."/>
            <person name="Pickel B."/>
            <person name="Atanasova L."/>
            <person name="Karlsson M."/>
            <person name="Huettel B."/>
            <person name="Barry K.W."/>
            <person name="Haridas S."/>
            <person name="Chen C."/>
            <person name="Bauer D."/>
            <person name="Andreopoulos W."/>
            <person name="Pangilinan J."/>
            <person name="LaButti K."/>
            <person name="Riley R."/>
            <person name="Lipzen A."/>
            <person name="Clum A."/>
            <person name="Drula E."/>
            <person name="Henrissat B."/>
            <person name="Kohler A."/>
            <person name="Grigoriev I.V."/>
            <person name="Martin F.M."/>
            <person name="Hacquard S."/>
        </authorList>
    </citation>
    <scope>NUCLEOTIDE SEQUENCE</scope>
    <source>
        <strain evidence="2">MPI-CAGE-AT-0147</strain>
    </source>
</reference>